<dbReference type="InterPro" id="IPR004576">
    <property type="entry name" value="Mfd"/>
</dbReference>
<evidence type="ECO:0000256" key="2">
    <source>
        <dbReference type="ARBA" id="ARBA00022741"/>
    </source>
</evidence>
<dbReference type="EC" id="3.6.4.-" evidence="9"/>
<evidence type="ECO:0000259" key="10">
    <source>
        <dbReference type="PROSITE" id="PS51192"/>
    </source>
</evidence>
<dbReference type="SMART" id="SM00487">
    <property type="entry name" value="DEXDc"/>
    <property type="match status" value="1"/>
</dbReference>
<comment type="function">
    <text evidence="9">Couples transcription and DNA repair by recognizing RNA polymerase (RNAP) stalled at DNA lesions. Mediates ATP-dependent release of RNAP and its truncated transcript from the DNA, and recruitment of nucleotide excision repair machinery to the damaged site.</text>
</comment>
<dbReference type="InterPro" id="IPR014001">
    <property type="entry name" value="Helicase_ATP-bd"/>
</dbReference>
<dbReference type="Pfam" id="PF02559">
    <property type="entry name" value="CarD_TRCF_RID"/>
    <property type="match status" value="1"/>
</dbReference>
<dbReference type="Proteomes" id="UP000030101">
    <property type="component" value="Unassembled WGS sequence"/>
</dbReference>
<dbReference type="SMART" id="SM01058">
    <property type="entry name" value="CarD_TRCF"/>
    <property type="match status" value="1"/>
</dbReference>
<dbReference type="Pfam" id="PF03461">
    <property type="entry name" value="TRCF"/>
    <property type="match status" value="1"/>
</dbReference>
<dbReference type="InterPro" id="IPR041471">
    <property type="entry name" value="UvrB_inter"/>
</dbReference>
<dbReference type="Gene3D" id="2.40.10.170">
    <property type="match status" value="1"/>
</dbReference>
<dbReference type="NCBIfam" id="TIGR00580">
    <property type="entry name" value="mfd"/>
    <property type="match status" value="1"/>
</dbReference>
<evidence type="ECO:0000256" key="1">
    <source>
        <dbReference type="ARBA" id="ARBA00022490"/>
    </source>
</evidence>
<evidence type="ECO:0000256" key="9">
    <source>
        <dbReference type="HAMAP-Rule" id="MF_00969"/>
    </source>
</evidence>
<dbReference type="Gene3D" id="3.30.2060.10">
    <property type="entry name" value="Penicillin-binding protein 1b domain"/>
    <property type="match status" value="1"/>
</dbReference>
<reference evidence="12 13" key="1">
    <citation type="submission" date="2014-08" db="EMBL/GenBank/DDBJ databases">
        <title>Porphyromonas canoris strain:OH2762 Genome sequencing.</title>
        <authorList>
            <person name="Wallis C."/>
            <person name="Deusch O."/>
            <person name="O'Flynn C."/>
            <person name="Davis I."/>
            <person name="Jospin G."/>
            <person name="Darling A.E."/>
            <person name="Coil D.A."/>
            <person name="Alexiev A."/>
            <person name="Horsfall A."/>
            <person name="Kirkwood N."/>
            <person name="Harris S."/>
            <person name="Eisen J.A."/>
        </authorList>
    </citation>
    <scope>NUCLEOTIDE SEQUENCE [LARGE SCALE GENOMIC DNA]</scope>
    <source>
        <strain evidence="13">COT-108 OH2762</strain>
    </source>
</reference>
<dbReference type="Pfam" id="PF00271">
    <property type="entry name" value="Helicase_C"/>
    <property type="match status" value="1"/>
</dbReference>
<dbReference type="CDD" id="cd17991">
    <property type="entry name" value="DEXHc_TRCF"/>
    <property type="match status" value="1"/>
</dbReference>
<keyword evidence="7 9" id="KW-0238">DNA-binding</keyword>
<evidence type="ECO:0000259" key="11">
    <source>
        <dbReference type="PROSITE" id="PS51194"/>
    </source>
</evidence>
<evidence type="ECO:0000256" key="6">
    <source>
        <dbReference type="ARBA" id="ARBA00022840"/>
    </source>
</evidence>
<dbReference type="Pfam" id="PF00270">
    <property type="entry name" value="DEAD"/>
    <property type="match status" value="1"/>
</dbReference>
<dbReference type="HAMAP" id="MF_00969">
    <property type="entry name" value="TRCF"/>
    <property type="match status" value="1"/>
</dbReference>
<feature type="domain" description="Helicase C-terminal" evidence="11">
    <location>
        <begin position="768"/>
        <end position="922"/>
    </location>
</feature>
<evidence type="ECO:0000256" key="5">
    <source>
        <dbReference type="ARBA" id="ARBA00022806"/>
    </source>
</evidence>
<dbReference type="InterPro" id="IPR011545">
    <property type="entry name" value="DEAD/DEAH_box_helicase_dom"/>
</dbReference>
<dbReference type="InterPro" id="IPR027417">
    <property type="entry name" value="P-loop_NTPase"/>
</dbReference>
<dbReference type="InterPro" id="IPR036101">
    <property type="entry name" value="CarD-like/TRCF_RID_sf"/>
</dbReference>
<dbReference type="PROSITE" id="PS51192">
    <property type="entry name" value="HELICASE_ATP_BIND_1"/>
    <property type="match status" value="1"/>
</dbReference>
<dbReference type="PANTHER" id="PTHR47964">
    <property type="entry name" value="ATP-DEPENDENT DNA HELICASE HOMOLOG RECG, CHLOROPLASTIC"/>
    <property type="match status" value="1"/>
</dbReference>
<comment type="caution">
    <text evidence="12">The sequence shown here is derived from an EMBL/GenBank/DDBJ whole genome shotgun (WGS) entry which is preliminary data.</text>
</comment>
<dbReference type="InterPro" id="IPR001650">
    <property type="entry name" value="Helicase_C-like"/>
</dbReference>
<dbReference type="SMART" id="SM00490">
    <property type="entry name" value="HELICc"/>
    <property type="match status" value="1"/>
</dbReference>
<dbReference type="InterPro" id="IPR037235">
    <property type="entry name" value="TRCF-like_C_D7"/>
</dbReference>
<evidence type="ECO:0000256" key="4">
    <source>
        <dbReference type="ARBA" id="ARBA00022801"/>
    </source>
</evidence>
<dbReference type="Gene3D" id="3.90.1150.50">
    <property type="entry name" value="Transcription-repair-coupling factor, D7 domain"/>
    <property type="match status" value="1"/>
</dbReference>
<name>A0ABR4XNC6_9PORP</name>
<accession>A0ABR4XNC6</accession>
<dbReference type="EMBL" id="JQZV01000003">
    <property type="protein sequence ID" value="KGN93373.1"/>
    <property type="molecule type" value="Genomic_DNA"/>
</dbReference>
<keyword evidence="4 9" id="KW-0378">Hydrolase</keyword>
<organism evidence="12 13">
    <name type="scientific">Porphyromonas canoris</name>
    <dbReference type="NCBI Taxonomy" id="36875"/>
    <lineage>
        <taxon>Bacteria</taxon>
        <taxon>Pseudomonadati</taxon>
        <taxon>Bacteroidota</taxon>
        <taxon>Bacteroidia</taxon>
        <taxon>Bacteroidales</taxon>
        <taxon>Porphyromonadaceae</taxon>
        <taxon>Porphyromonas</taxon>
    </lineage>
</organism>
<proteinExistence type="inferred from homology"/>
<dbReference type="PANTHER" id="PTHR47964:SF1">
    <property type="entry name" value="ATP-DEPENDENT DNA HELICASE HOMOLOG RECG, CHLOROPLASTIC"/>
    <property type="match status" value="1"/>
</dbReference>
<dbReference type="PROSITE" id="PS51194">
    <property type="entry name" value="HELICASE_CTER"/>
    <property type="match status" value="1"/>
</dbReference>
<dbReference type="InterPro" id="IPR003711">
    <property type="entry name" value="CarD-like/TRCF_RID"/>
</dbReference>
<dbReference type="InterPro" id="IPR005118">
    <property type="entry name" value="TRCF_C"/>
</dbReference>
<keyword evidence="5" id="KW-0347">Helicase</keyword>
<keyword evidence="3 9" id="KW-0227">DNA damage</keyword>
<dbReference type="InterPro" id="IPR047112">
    <property type="entry name" value="RecG/Mfd"/>
</dbReference>
<dbReference type="Gene3D" id="3.40.50.300">
    <property type="entry name" value="P-loop containing nucleotide triphosphate hydrolases"/>
    <property type="match status" value="2"/>
</dbReference>
<keyword evidence="13" id="KW-1185">Reference proteome</keyword>
<sequence>MVKEHLSIQNLCRKICESSPTKRLKETLSDRSNSVKKISLEGICGSFPAVLTADLMQQTNRSILHIAQDKESAGYFYNDIVSILGAEEAERKAFFFPSRYNRGIKYGSVDSANEVLRTQAIEALSHETSPKIIVSYPDAVAEKIPDTAGADSHLRMEVSVGDTIDRAHLRTVLWNMGMNETDYVYSPGEFAVRGSLIDIFSFAYEYPVRIDFFDDEIESIRTFDCVDQCSIEKIEKAVITPPISNETITHGEAILNLLPEDTIIFIENSVQLHNALQELYESKPVHPESNSIKTEKELQELLISPGQFEHLLGEKKTILSGFIPAEERHLWKSISFKQNPEPLYHKQFDRLIEEVEKYQKENGYTVYIMSRQESQLQRLTHIFQEKGASTHFSSVTPTLHAGFIDHETRIVLLTDHSIFERFHRYKTKADRIKQNVATLSIKDIQGFSFGDYVVHINHGIGQFAGLLTMEQNGKRQEYVRVNYKGGDSIYVSIHSLHHLSKYKSKESDTPPALSKLGSGAWEKLKETTKKKVKDIARDLIKLYASRMEQKGFAFSPDTYLQEELESSFMYEDTPDQEKTTAEVKHDMEQPVPMDRLVCGDVGFGKTEIAIRAAFKAATDNKQVAVLVPTTVLAYQHYRTFKKRLKNFPVNIAYLSRAKSAKEQRDILTGLKEGKIDIIIGTHKLVGKEVIFKDLGLLIIDEEQKFGVSVKEKLRQLRANVDTLTLTATPIPRTLQFSLMGARDLSNILTPPPNRHPIYTELSTYNGENIAEAINFELARGGQIFFVHNRIHNLNDIASDIVRAVPDIRIGIAHGQMAPKEVEKILMDFVDHRYDLLLATSIVENGIDVPNANTIIINDAHRYGLSDLHQLRGRVGRSDKKAFCHLMVPPKEYLTPEAVRRLEAITSYTDLGSGIHIAMQDLDIRGAGNMLGAEQSGFIADIGYETYKKILEEAVGEIRNEEFGEVKAYSSSSNKEYVKETIIETDFDAYFPDDYVPGDQEKLALYRKLEDLTDHDSLRIYTEKLLDRFGKLPPEAENLLELILIKWKGKALGLEKIVLKGNRMNMQFVSDEKSPFYRSETFSAILSSPILIKRKMQFKQVGNKRLLIVPTIESIKEASSVLDQLLSQ</sequence>
<dbReference type="SUPFAM" id="SSF52540">
    <property type="entry name" value="P-loop containing nucleoside triphosphate hydrolases"/>
    <property type="match status" value="4"/>
</dbReference>
<comment type="similarity">
    <text evidence="9">In the C-terminal section; belongs to the helicase family. RecG subfamily.</text>
</comment>
<evidence type="ECO:0000313" key="13">
    <source>
        <dbReference type="Proteomes" id="UP000030101"/>
    </source>
</evidence>
<keyword evidence="8 9" id="KW-0234">DNA repair</keyword>
<evidence type="ECO:0000256" key="3">
    <source>
        <dbReference type="ARBA" id="ARBA00022763"/>
    </source>
</evidence>
<dbReference type="SUPFAM" id="SSF141259">
    <property type="entry name" value="CarD-like"/>
    <property type="match status" value="1"/>
</dbReference>
<comment type="similarity">
    <text evidence="9">In the N-terminal section; belongs to the UvrB family.</text>
</comment>
<feature type="domain" description="Helicase ATP-binding" evidence="10">
    <location>
        <begin position="586"/>
        <end position="747"/>
    </location>
</feature>
<keyword evidence="1 9" id="KW-0963">Cytoplasm</keyword>
<keyword evidence="2 9" id="KW-0547">Nucleotide-binding</keyword>
<dbReference type="SMART" id="SM00982">
    <property type="entry name" value="TRCF"/>
    <property type="match status" value="1"/>
</dbReference>
<evidence type="ECO:0000256" key="8">
    <source>
        <dbReference type="ARBA" id="ARBA00023204"/>
    </source>
</evidence>
<dbReference type="Pfam" id="PF17757">
    <property type="entry name" value="UvrB_inter"/>
    <property type="match status" value="1"/>
</dbReference>
<protein>
    <recommendedName>
        <fullName evidence="9">Transcription-repair-coupling factor</fullName>
        <shortName evidence="9">TRCF</shortName>
        <ecNumber evidence="9">3.6.4.-</ecNumber>
    </recommendedName>
</protein>
<gene>
    <name evidence="9" type="primary">mfd</name>
    <name evidence="12" type="ORF">HQ43_01655</name>
</gene>
<evidence type="ECO:0000256" key="7">
    <source>
        <dbReference type="ARBA" id="ARBA00023125"/>
    </source>
</evidence>
<comment type="subcellular location">
    <subcellularLocation>
        <location evidence="9">Cytoplasm</location>
    </subcellularLocation>
</comment>
<keyword evidence="6 9" id="KW-0067">ATP-binding</keyword>
<dbReference type="SUPFAM" id="SSF143517">
    <property type="entry name" value="TRCF domain-like"/>
    <property type="match status" value="1"/>
</dbReference>
<evidence type="ECO:0000313" key="12">
    <source>
        <dbReference type="EMBL" id="KGN93373.1"/>
    </source>
</evidence>